<dbReference type="GO" id="GO:0030286">
    <property type="term" value="C:dynein complex"/>
    <property type="evidence" value="ECO:0007669"/>
    <property type="project" value="InterPro"/>
</dbReference>
<reference evidence="2" key="1">
    <citation type="submission" date="2020-10" db="EMBL/GenBank/DDBJ databases">
        <title>Unveiling of a novel bifunctional photoreceptor, Dualchrome1, isolated from a cosmopolitan green alga.</title>
        <authorList>
            <person name="Suzuki S."/>
            <person name="Kawachi M."/>
        </authorList>
    </citation>
    <scope>NUCLEOTIDE SEQUENCE</scope>
    <source>
        <strain evidence="2">NIES 2893</strain>
    </source>
</reference>
<dbReference type="GO" id="GO:0051959">
    <property type="term" value="F:dynein light intermediate chain binding"/>
    <property type="evidence" value="ECO:0007669"/>
    <property type="project" value="InterPro"/>
</dbReference>
<proteinExistence type="predicted"/>
<dbReference type="AlphaFoldDB" id="A0A830H7J4"/>
<dbReference type="PANTHER" id="PTHR45703">
    <property type="entry name" value="DYNEIN HEAVY CHAIN"/>
    <property type="match status" value="1"/>
</dbReference>
<accession>A0A830H7J4</accession>
<dbReference type="EMBL" id="BNJQ01000004">
    <property type="protein sequence ID" value="GHP03034.1"/>
    <property type="molecule type" value="Genomic_DNA"/>
</dbReference>
<evidence type="ECO:0000256" key="1">
    <source>
        <dbReference type="SAM" id="Coils"/>
    </source>
</evidence>
<name>A0A830H7J4_9CHLO</name>
<evidence type="ECO:0000313" key="2">
    <source>
        <dbReference type="EMBL" id="GHP03034.1"/>
    </source>
</evidence>
<dbReference type="InterPro" id="IPR026983">
    <property type="entry name" value="DHC"/>
</dbReference>
<organism evidence="2 3">
    <name type="scientific">Pycnococcus provasolii</name>
    <dbReference type="NCBI Taxonomy" id="41880"/>
    <lineage>
        <taxon>Eukaryota</taxon>
        <taxon>Viridiplantae</taxon>
        <taxon>Chlorophyta</taxon>
        <taxon>Pseudoscourfieldiophyceae</taxon>
        <taxon>Pseudoscourfieldiales</taxon>
        <taxon>Pycnococcaceae</taxon>
        <taxon>Pycnococcus</taxon>
    </lineage>
</organism>
<dbReference type="GO" id="GO:0007018">
    <property type="term" value="P:microtubule-based movement"/>
    <property type="evidence" value="ECO:0007669"/>
    <property type="project" value="InterPro"/>
</dbReference>
<protein>
    <submittedName>
        <fullName evidence="2">Uncharacterized protein</fullName>
    </submittedName>
</protein>
<sequence length="244" mass="27864">MSVSNLRRAFQNLLTRLSSLAGFFRTITDGEDVAFSIARVYEKVEASLSKLLDEQEKYADWVALGSVSLDDFVNERLDEVGDWEANFKALRAASKDAEKLPTEVRVDNVCVSLTSMKAAIDEQMRSLQDSLTGSLKRKGEAEKLEVEQFLNDARDMLQMKANSVEEIAEMRAKAKEIVEKQKCMQMLRKKVEEKNKLIRTMGGSTVDINSLNSEWETVEAKLDQHEEHLDAQRSELLEIRHYLR</sequence>
<evidence type="ECO:0000313" key="3">
    <source>
        <dbReference type="Proteomes" id="UP000660262"/>
    </source>
</evidence>
<keyword evidence="1" id="KW-0175">Coiled coil</keyword>
<dbReference type="OrthoDB" id="447173at2759"/>
<dbReference type="PANTHER" id="PTHR45703:SF22">
    <property type="entry name" value="DYNEIN CYTOPLASMIC 2 HEAVY CHAIN 1"/>
    <property type="match status" value="1"/>
</dbReference>
<dbReference type="GO" id="GO:0045505">
    <property type="term" value="F:dynein intermediate chain binding"/>
    <property type="evidence" value="ECO:0007669"/>
    <property type="project" value="InterPro"/>
</dbReference>
<gene>
    <name evidence="2" type="ORF">PPROV_000178900</name>
</gene>
<keyword evidence="3" id="KW-1185">Reference proteome</keyword>
<comment type="caution">
    <text evidence="2">The sequence shown here is derived from an EMBL/GenBank/DDBJ whole genome shotgun (WGS) entry which is preliminary data.</text>
</comment>
<feature type="coiled-coil region" evidence="1">
    <location>
        <begin position="208"/>
        <end position="235"/>
    </location>
</feature>
<dbReference type="Proteomes" id="UP000660262">
    <property type="component" value="Unassembled WGS sequence"/>
</dbReference>